<dbReference type="Proteomes" id="UP000823388">
    <property type="component" value="Chromosome 6N"/>
</dbReference>
<protein>
    <submittedName>
        <fullName evidence="2">Uncharacterized protein</fullName>
    </submittedName>
</protein>
<proteinExistence type="predicted"/>
<gene>
    <name evidence="2" type="ORF">PVAP13_6NG235600</name>
</gene>
<feature type="compositionally biased region" description="Basic and acidic residues" evidence="1">
    <location>
        <begin position="29"/>
        <end position="51"/>
    </location>
</feature>
<comment type="caution">
    <text evidence="2">The sequence shown here is derived from an EMBL/GenBank/DDBJ whole genome shotgun (WGS) entry which is preliminary data.</text>
</comment>
<name>A0A8T0QXZ5_PANVG</name>
<organism evidence="2 3">
    <name type="scientific">Panicum virgatum</name>
    <name type="common">Blackwell switchgrass</name>
    <dbReference type="NCBI Taxonomy" id="38727"/>
    <lineage>
        <taxon>Eukaryota</taxon>
        <taxon>Viridiplantae</taxon>
        <taxon>Streptophyta</taxon>
        <taxon>Embryophyta</taxon>
        <taxon>Tracheophyta</taxon>
        <taxon>Spermatophyta</taxon>
        <taxon>Magnoliopsida</taxon>
        <taxon>Liliopsida</taxon>
        <taxon>Poales</taxon>
        <taxon>Poaceae</taxon>
        <taxon>PACMAD clade</taxon>
        <taxon>Panicoideae</taxon>
        <taxon>Panicodae</taxon>
        <taxon>Paniceae</taxon>
        <taxon>Panicinae</taxon>
        <taxon>Panicum</taxon>
        <taxon>Panicum sect. Hiantes</taxon>
    </lineage>
</organism>
<evidence type="ECO:0000313" key="3">
    <source>
        <dbReference type="Proteomes" id="UP000823388"/>
    </source>
</evidence>
<dbReference type="EMBL" id="CM029048">
    <property type="protein sequence ID" value="KAG2577858.1"/>
    <property type="molecule type" value="Genomic_DNA"/>
</dbReference>
<evidence type="ECO:0000256" key="1">
    <source>
        <dbReference type="SAM" id="MobiDB-lite"/>
    </source>
</evidence>
<accession>A0A8T0QXZ5</accession>
<dbReference type="AlphaFoldDB" id="A0A8T0QXZ5"/>
<keyword evidence="3" id="KW-1185">Reference proteome</keyword>
<feature type="compositionally biased region" description="Basic residues" evidence="1">
    <location>
        <begin position="75"/>
        <end position="87"/>
    </location>
</feature>
<reference evidence="2" key="1">
    <citation type="submission" date="2020-05" db="EMBL/GenBank/DDBJ databases">
        <title>WGS assembly of Panicum virgatum.</title>
        <authorList>
            <person name="Lovell J.T."/>
            <person name="Jenkins J."/>
            <person name="Shu S."/>
            <person name="Juenger T.E."/>
            <person name="Schmutz J."/>
        </authorList>
    </citation>
    <scope>NUCLEOTIDE SEQUENCE</scope>
    <source>
        <strain evidence="2">AP13</strain>
    </source>
</reference>
<evidence type="ECO:0000313" key="2">
    <source>
        <dbReference type="EMBL" id="KAG2577858.1"/>
    </source>
</evidence>
<feature type="region of interest" description="Disordered" evidence="1">
    <location>
        <begin position="12"/>
        <end position="94"/>
    </location>
</feature>
<sequence>MVKYALALNQFCNHNPLPNPNRRRRRSGRAREGRSRGARPARERGGAERAGARAPASRARAPHKASRREVGGSSRRARWRAGSRGRWGRLATRA</sequence>